<dbReference type="InterPro" id="IPR002081">
    <property type="entry name" value="Cryptochrome/DNA_photolyase_1"/>
</dbReference>
<dbReference type="Proteomes" id="UP000807306">
    <property type="component" value="Unassembled WGS sequence"/>
</dbReference>
<feature type="site" description="Electron transfer via tryptophanyl radical" evidence="6">
    <location>
        <position position="514"/>
    </location>
</feature>
<evidence type="ECO:0000256" key="2">
    <source>
        <dbReference type="ARBA" id="ARBA00022630"/>
    </source>
</evidence>
<dbReference type="PROSITE" id="PS00394">
    <property type="entry name" value="DNA_PHOTOLYASES_1_1"/>
    <property type="match status" value="1"/>
</dbReference>
<dbReference type="GO" id="GO:0006950">
    <property type="term" value="P:response to stress"/>
    <property type="evidence" value="ECO:0007669"/>
    <property type="project" value="UniProtKB-ARBA"/>
</dbReference>
<dbReference type="GO" id="GO:0032922">
    <property type="term" value="P:circadian regulation of gene expression"/>
    <property type="evidence" value="ECO:0007669"/>
    <property type="project" value="TreeGrafter"/>
</dbReference>
<dbReference type="GO" id="GO:0005737">
    <property type="term" value="C:cytoplasm"/>
    <property type="evidence" value="ECO:0007669"/>
    <property type="project" value="TreeGrafter"/>
</dbReference>
<dbReference type="Gene3D" id="1.25.40.80">
    <property type="match status" value="1"/>
</dbReference>
<dbReference type="Pfam" id="PF03441">
    <property type="entry name" value="FAD_binding_7"/>
    <property type="match status" value="1"/>
</dbReference>
<dbReference type="GO" id="GO:0006139">
    <property type="term" value="P:nucleobase-containing compound metabolic process"/>
    <property type="evidence" value="ECO:0007669"/>
    <property type="project" value="UniProtKB-ARBA"/>
</dbReference>
<dbReference type="AlphaFoldDB" id="A0A9P6ET75"/>
<dbReference type="PROSITE" id="PS51645">
    <property type="entry name" value="PHR_CRY_ALPHA_BETA"/>
    <property type="match status" value="1"/>
</dbReference>
<comment type="cofactor">
    <cofactor evidence="5">
        <name>FAD</name>
        <dbReference type="ChEBI" id="CHEBI:57692"/>
    </cofactor>
    <text evidence="5">Binds 1 FAD per subunit.</text>
</comment>
<protein>
    <submittedName>
        <fullName evidence="8">DNA photolyase, FAD-binding/Cryptochrome</fullName>
    </submittedName>
</protein>
<dbReference type="SUPFAM" id="SSF52425">
    <property type="entry name" value="Cryptochrome/photolyase, N-terminal domain"/>
    <property type="match status" value="1"/>
</dbReference>
<feature type="domain" description="Photolyase/cryptochrome alpha/beta" evidence="7">
    <location>
        <begin position="66"/>
        <end position="203"/>
    </location>
</feature>
<dbReference type="PANTHER" id="PTHR11455:SF18">
    <property type="entry name" value="SI:CH1073-390K14.1"/>
    <property type="match status" value="1"/>
</dbReference>
<dbReference type="Pfam" id="PF00875">
    <property type="entry name" value="DNA_photolyase"/>
    <property type="match status" value="1"/>
</dbReference>
<evidence type="ECO:0000313" key="9">
    <source>
        <dbReference type="Proteomes" id="UP000807306"/>
    </source>
</evidence>
<dbReference type="InterPro" id="IPR014729">
    <property type="entry name" value="Rossmann-like_a/b/a_fold"/>
</dbReference>
<dbReference type="InterPro" id="IPR036134">
    <property type="entry name" value="Crypto/Photolyase_FAD-like_sf"/>
</dbReference>
<keyword evidence="3 5" id="KW-0274">FAD</keyword>
<dbReference type="InterPro" id="IPR006050">
    <property type="entry name" value="DNA_photolyase_N"/>
</dbReference>
<evidence type="ECO:0000256" key="1">
    <source>
        <dbReference type="ARBA" id="ARBA00005862"/>
    </source>
</evidence>
<dbReference type="GO" id="GO:0005634">
    <property type="term" value="C:nucleus"/>
    <property type="evidence" value="ECO:0007669"/>
    <property type="project" value="TreeGrafter"/>
</dbReference>
<dbReference type="SUPFAM" id="SSF48173">
    <property type="entry name" value="Cryptochrome/photolyase FAD-binding domain"/>
    <property type="match status" value="1"/>
</dbReference>
<evidence type="ECO:0000256" key="3">
    <source>
        <dbReference type="ARBA" id="ARBA00022827"/>
    </source>
</evidence>
<dbReference type="GO" id="GO:0043153">
    <property type="term" value="P:entrainment of circadian clock by photoperiod"/>
    <property type="evidence" value="ECO:0007669"/>
    <property type="project" value="TreeGrafter"/>
</dbReference>
<evidence type="ECO:0000256" key="5">
    <source>
        <dbReference type="PIRSR" id="PIRSR602081-1"/>
    </source>
</evidence>
<dbReference type="GO" id="GO:0071949">
    <property type="term" value="F:FAD binding"/>
    <property type="evidence" value="ECO:0007669"/>
    <property type="project" value="TreeGrafter"/>
</dbReference>
<dbReference type="GO" id="GO:0003677">
    <property type="term" value="F:DNA binding"/>
    <property type="evidence" value="ECO:0007669"/>
    <property type="project" value="TreeGrafter"/>
</dbReference>
<evidence type="ECO:0000256" key="6">
    <source>
        <dbReference type="PIRSR" id="PIRSR602081-2"/>
    </source>
</evidence>
<evidence type="ECO:0000259" key="7">
    <source>
        <dbReference type="PROSITE" id="PS51645"/>
    </source>
</evidence>
<feature type="site" description="Electron transfer via tryptophanyl radical" evidence="6">
    <location>
        <position position="491"/>
    </location>
</feature>
<comment type="caution">
    <text evidence="8">The sequence shown here is derived from an EMBL/GenBank/DDBJ whole genome shotgun (WGS) entry which is preliminary data.</text>
</comment>
<feature type="binding site" evidence="5">
    <location>
        <position position="333"/>
    </location>
    <ligand>
        <name>FAD</name>
        <dbReference type="ChEBI" id="CHEBI:57692"/>
    </ligand>
</feature>
<dbReference type="OrthoDB" id="435881at2759"/>
<sequence length="599" mass="67555">MSNLKRPLTPTETTDKVAKKTRISKTFAPNKIATAEAAAAVDANLPLAQLNDVMEKTVKKPQKGDSVVYWMRLADLRIHDNRALSRASEYATKQDIPLIALFVLSPQDYIAHDRSARRVDFTLRNLVILKESLSKLKIPLHVTSHSPRRNIPSFVLGWCETYGARALFANIEYEVDELRRDIQTCKLAIPKGIQVNLFHNKCVIEPGVLFTKQGKAYAVYSPYQRNWIATLNANLPYYLEECPMPTGNAGSVRSSEKFASLFDSPIPETVEGFELEDGDRRKMCEVHPAGEEVAGKLLDVFLHTKSRSSQLGAVNPLADGSQKANAQTRILNYGKDRDRVDKDTTSRLSVYLSSGVLSVRECVRATMRMQKSKKVDGGRDTGIGRWVQEIAWRDFYTNIVASFPRVSMGRPYLEKFASVVWENHQAPQESGTGRRGQDSDDAEVVKRWKDGKTGVPIVDATMRCINEMGWVHNRVRMITAMYLTKDLMIDWRVGERYFMQKLIDGDLASNNGGWQWSASTGVDPCPYFRIFNPHTQSGKADPTGEFIRHWVPELRPLRGPDLHNPSESAANKLGYPLPMVIHSEARERALRRYGNPGEE</sequence>
<keyword evidence="2 5" id="KW-0285">Flavoprotein</keyword>
<dbReference type="InterPro" id="IPR005101">
    <property type="entry name" value="Cryptochr/Photolyase_FAD-bd"/>
</dbReference>
<proteinExistence type="inferred from homology"/>
<dbReference type="GO" id="GO:0003904">
    <property type="term" value="F:deoxyribodipyrimidine photo-lyase activity"/>
    <property type="evidence" value="ECO:0007669"/>
    <property type="project" value="TreeGrafter"/>
</dbReference>
<evidence type="ECO:0000313" key="8">
    <source>
        <dbReference type="EMBL" id="KAF9534204.1"/>
    </source>
</evidence>
<organism evidence="8 9">
    <name type="scientific">Crepidotus variabilis</name>
    <dbReference type="NCBI Taxonomy" id="179855"/>
    <lineage>
        <taxon>Eukaryota</taxon>
        <taxon>Fungi</taxon>
        <taxon>Dikarya</taxon>
        <taxon>Basidiomycota</taxon>
        <taxon>Agaricomycotina</taxon>
        <taxon>Agaricomycetes</taxon>
        <taxon>Agaricomycetidae</taxon>
        <taxon>Agaricales</taxon>
        <taxon>Agaricineae</taxon>
        <taxon>Crepidotaceae</taxon>
        <taxon>Crepidotus</taxon>
    </lineage>
</organism>
<feature type="binding site" evidence="5">
    <location>
        <position position="386"/>
    </location>
    <ligand>
        <name>FAD</name>
        <dbReference type="ChEBI" id="CHEBI:57692"/>
    </ligand>
</feature>
<gene>
    <name evidence="8" type="ORF">CPB83DRAFT_866462</name>
</gene>
<dbReference type="Gene3D" id="3.40.50.620">
    <property type="entry name" value="HUPs"/>
    <property type="match status" value="1"/>
</dbReference>
<feature type="binding site" evidence="5">
    <location>
        <begin position="345"/>
        <end position="349"/>
    </location>
    <ligand>
        <name>FAD</name>
        <dbReference type="ChEBI" id="CHEBI:57692"/>
    </ligand>
</feature>
<dbReference type="InterPro" id="IPR018394">
    <property type="entry name" value="DNA_photolyase_1_CS_C"/>
</dbReference>
<keyword evidence="9" id="KW-1185">Reference proteome</keyword>
<feature type="site" description="Electron transfer via tryptophanyl radical" evidence="6">
    <location>
        <position position="421"/>
    </location>
</feature>
<dbReference type="PANTHER" id="PTHR11455">
    <property type="entry name" value="CRYPTOCHROME"/>
    <property type="match status" value="1"/>
</dbReference>
<comment type="similarity">
    <text evidence="1">Belongs to the DNA photolyase class-1 family.</text>
</comment>
<evidence type="ECO:0000256" key="4">
    <source>
        <dbReference type="ARBA" id="ARBA00022991"/>
    </source>
</evidence>
<dbReference type="EMBL" id="MU157826">
    <property type="protein sequence ID" value="KAF9534204.1"/>
    <property type="molecule type" value="Genomic_DNA"/>
</dbReference>
<keyword evidence="4" id="KW-0157">Chromophore</keyword>
<reference evidence="8" key="1">
    <citation type="submission" date="2020-11" db="EMBL/GenBank/DDBJ databases">
        <authorList>
            <consortium name="DOE Joint Genome Institute"/>
            <person name="Ahrendt S."/>
            <person name="Riley R."/>
            <person name="Andreopoulos W."/>
            <person name="Labutti K."/>
            <person name="Pangilinan J."/>
            <person name="Ruiz-Duenas F.J."/>
            <person name="Barrasa J.M."/>
            <person name="Sanchez-Garcia M."/>
            <person name="Camarero S."/>
            <person name="Miyauchi S."/>
            <person name="Serrano A."/>
            <person name="Linde D."/>
            <person name="Babiker R."/>
            <person name="Drula E."/>
            <person name="Ayuso-Fernandez I."/>
            <person name="Pacheco R."/>
            <person name="Padilla G."/>
            <person name="Ferreira P."/>
            <person name="Barriuso J."/>
            <person name="Kellner H."/>
            <person name="Castanera R."/>
            <person name="Alfaro M."/>
            <person name="Ramirez L."/>
            <person name="Pisabarro A.G."/>
            <person name="Kuo A."/>
            <person name="Tritt A."/>
            <person name="Lipzen A."/>
            <person name="He G."/>
            <person name="Yan M."/>
            <person name="Ng V."/>
            <person name="Cullen D."/>
            <person name="Martin F."/>
            <person name="Rosso M.-N."/>
            <person name="Henrissat B."/>
            <person name="Hibbett D."/>
            <person name="Martinez A.T."/>
            <person name="Grigoriev I.V."/>
        </authorList>
    </citation>
    <scope>NUCLEOTIDE SEQUENCE</scope>
    <source>
        <strain evidence="8">CBS 506.95</strain>
    </source>
</reference>
<accession>A0A9P6ET75</accession>
<dbReference type="Gene3D" id="1.10.579.10">
    <property type="entry name" value="DNA Cyclobutane Dipyrimidine Photolyase, subunit A, domain 3"/>
    <property type="match status" value="1"/>
</dbReference>
<name>A0A9P6ET75_9AGAR</name>
<feature type="binding site" evidence="5">
    <location>
        <begin position="504"/>
        <end position="506"/>
    </location>
    <ligand>
        <name>FAD</name>
        <dbReference type="ChEBI" id="CHEBI:57692"/>
    </ligand>
</feature>
<dbReference type="InterPro" id="IPR036155">
    <property type="entry name" value="Crypto/Photolyase_N_sf"/>
</dbReference>
<feature type="binding site" evidence="5">
    <location>
        <begin position="389"/>
        <end position="396"/>
    </location>
    <ligand>
        <name>FAD</name>
        <dbReference type="ChEBI" id="CHEBI:57692"/>
    </ligand>
</feature>